<keyword evidence="2" id="KW-1185">Reference proteome</keyword>
<dbReference type="STRING" id="930152.SAMN05216565_103164"/>
<name>A0A1H0SY46_9BACI</name>
<dbReference type="GO" id="GO:0005506">
    <property type="term" value="F:iron ion binding"/>
    <property type="evidence" value="ECO:0007669"/>
    <property type="project" value="InterPro"/>
</dbReference>
<proteinExistence type="predicted"/>
<dbReference type="InterPro" id="IPR036073">
    <property type="entry name" value="Desulfoferrodoxin_Fe-bd_dom_sf"/>
</dbReference>
<organism evidence="1 2">
    <name type="scientific">Litchfieldia salsa</name>
    <dbReference type="NCBI Taxonomy" id="930152"/>
    <lineage>
        <taxon>Bacteria</taxon>
        <taxon>Bacillati</taxon>
        <taxon>Bacillota</taxon>
        <taxon>Bacilli</taxon>
        <taxon>Bacillales</taxon>
        <taxon>Bacillaceae</taxon>
        <taxon>Litchfieldia</taxon>
    </lineage>
</organism>
<dbReference type="Proteomes" id="UP000199159">
    <property type="component" value="Unassembled WGS sequence"/>
</dbReference>
<dbReference type="RefSeq" id="WP_238457208.1">
    <property type="nucleotide sequence ID" value="NZ_FNJU01000003.1"/>
</dbReference>
<dbReference type="GO" id="GO:0016491">
    <property type="term" value="F:oxidoreductase activity"/>
    <property type="evidence" value="ECO:0007669"/>
    <property type="project" value="InterPro"/>
</dbReference>
<reference evidence="2" key="1">
    <citation type="submission" date="2016-10" db="EMBL/GenBank/DDBJ databases">
        <authorList>
            <person name="Varghese N."/>
            <person name="Submissions S."/>
        </authorList>
    </citation>
    <scope>NUCLEOTIDE SEQUENCE [LARGE SCALE GENOMIC DNA]</scope>
    <source>
        <strain evidence="2">IBRC-M10078</strain>
    </source>
</reference>
<sequence>MLRELSNVLGVNIENILLGELDPNDTDGGNMRRINFYVCHNCGNIINSSSEAQISCCGRKLELQIPTLENVDHEITVNEIENEYYITIQHEMSKTHYISFIAHVTLDRVIIVKLYPEQDAEVRIPKMVRGDFYAYCSQHGLWMKVNK</sequence>
<dbReference type="AlphaFoldDB" id="A0A1H0SY46"/>
<dbReference type="Gene3D" id="2.60.40.730">
    <property type="entry name" value="SOR catalytic domain"/>
    <property type="match status" value="1"/>
</dbReference>
<evidence type="ECO:0000313" key="2">
    <source>
        <dbReference type="Proteomes" id="UP000199159"/>
    </source>
</evidence>
<protein>
    <submittedName>
        <fullName evidence="1">Desulfoferrodoxin, superoxide reductase-like (SORL) domain</fullName>
    </submittedName>
</protein>
<dbReference type="SUPFAM" id="SSF49367">
    <property type="entry name" value="Superoxide reductase-like"/>
    <property type="match status" value="1"/>
</dbReference>
<dbReference type="SUPFAM" id="SSF57802">
    <property type="entry name" value="Rubredoxin-like"/>
    <property type="match status" value="1"/>
</dbReference>
<dbReference type="EMBL" id="FNJU01000003">
    <property type="protein sequence ID" value="SDP46276.1"/>
    <property type="molecule type" value="Genomic_DNA"/>
</dbReference>
<gene>
    <name evidence="1" type="ORF">SAMN05216565_103164</name>
</gene>
<evidence type="ECO:0000313" key="1">
    <source>
        <dbReference type="EMBL" id="SDP46276.1"/>
    </source>
</evidence>
<accession>A0A1H0SY46</accession>